<name>A0A2H3JRH3_WOLCO</name>
<keyword evidence="3" id="KW-1185">Reference proteome</keyword>
<accession>A0A2H3JRH3</accession>
<dbReference type="EMBL" id="KB468053">
    <property type="protein sequence ID" value="PCH40368.1"/>
    <property type="molecule type" value="Genomic_DNA"/>
</dbReference>
<reference evidence="2 3" key="1">
    <citation type="journal article" date="2012" name="Science">
        <title>The Paleozoic origin of enzymatic lignin decomposition reconstructed from 31 fungal genomes.</title>
        <authorList>
            <person name="Floudas D."/>
            <person name="Binder M."/>
            <person name="Riley R."/>
            <person name="Barry K."/>
            <person name="Blanchette R.A."/>
            <person name="Henrissat B."/>
            <person name="Martinez A.T."/>
            <person name="Otillar R."/>
            <person name="Spatafora J.W."/>
            <person name="Yadav J.S."/>
            <person name="Aerts A."/>
            <person name="Benoit I."/>
            <person name="Boyd A."/>
            <person name="Carlson A."/>
            <person name="Copeland A."/>
            <person name="Coutinho P.M."/>
            <person name="de Vries R.P."/>
            <person name="Ferreira P."/>
            <person name="Findley K."/>
            <person name="Foster B."/>
            <person name="Gaskell J."/>
            <person name="Glotzer D."/>
            <person name="Gorecki P."/>
            <person name="Heitman J."/>
            <person name="Hesse C."/>
            <person name="Hori C."/>
            <person name="Igarashi K."/>
            <person name="Jurgens J.A."/>
            <person name="Kallen N."/>
            <person name="Kersten P."/>
            <person name="Kohler A."/>
            <person name="Kuees U."/>
            <person name="Kumar T.K.A."/>
            <person name="Kuo A."/>
            <person name="LaButti K."/>
            <person name="Larrondo L.F."/>
            <person name="Lindquist E."/>
            <person name="Ling A."/>
            <person name="Lombard V."/>
            <person name="Lucas S."/>
            <person name="Lundell T."/>
            <person name="Martin R."/>
            <person name="McLaughlin D.J."/>
            <person name="Morgenstern I."/>
            <person name="Morin E."/>
            <person name="Murat C."/>
            <person name="Nagy L.G."/>
            <person name="Nolan M."/>
            <person name="Ohm R.A."/>
            <person name="Patyshakuliyeva A."/>
            <person name="Rokas A."/>
            <person name="Ruiz-Duenas F.J."/>
            <person name="Sabat G."/>
            <person name="Salamov A."/>
            <person name="Samejima M."/>
            <person name="Schmutz J."/>
            <person name="Slot J.C."/>
            <person name="St John F."/>
            <person name="Stenlid J."/>
            <person name="Sun H."/>
            <person name="Sun S."/>
            <person name="Syed K."/>
            <person name="Tsang A."/>
            <person name="Wiebenga A."/>
            <person name="Young D."/>
            <person name="Pisabarro A."/>
            <person name="Eastwood D.C."/>
            <person name="Martin F."/>
            <person name="Cullen D."/>
            <person name="Grigoriev I.V."/>
            <person name="Hibbett D.S."/>
        </authorList>
    </citation>
    <scope>NUCLEOTIDE SEQUENCE [LARGE SCALE GENOMIC DNA]</scope>
    <source>
        <strain evidence="2 3">MD-104</strain>
    </source>
</reference>
<feature type="region of interest" description="Disordered" evidence="1">
    <location>
        <begin position="67"/>
        <end position="102"/>
    </location>
</feature>
<gene>
    <name evidence="2" type="ORF">WOLCODRAFT_136827</name>
</gene>
<dbReference type="AlphaFoldDB" id="A0A2H3JRH3"/>
<organism evidence="2 3">
    <name type="scientific">Wolfiporia cocos (strain MD-104)</name>
    <name type="common">Brown rot fungus</name>
    <dbReference type="NCBI Taxonomy" id="742152"/>
    <lineage>
        <taxon>Eukaryota</taxon>
        <taxon>Fungi</taxon>
        <taxon>Dikarya</taxon>
        <taxon>Basidiomycota</taxon>
        <taxon>Agaricomycotina</taxon>
        <taxon>Agaricomycetes</taxon>
        <taxon>Polyporales</taxon>
        <taxon>Phaeolaceae</taxon>
        <taxon>Wolfiporia</taxon>
    </lineage>
</organism>
<evidence type="ECO:0000313" key="3">
    <source>
        <dbReference type="Proteomes" id="UP000218811"/>
    </source>
</evidence>
<sequence>MQLHGRVARYCVPQMLELRAELAAKSCEGMALPHSGDPGRSATPAKRGLRFLRLRLALLRQFSDVPRVSHDEDCRRSSEGDAGRTPRDQIGWSRLRRDSRVG</sequence>
<evidence type="ECO:0000313" key="2">
    <source>
        <dbReference type="EMBL" id="PCH40368.1"/>
    </source>
</evidence>
<proteinExistence type="predicted"/>
<protein>
    <submittedName>
        <fullName evidence="2">Uncharacterized protein</fullName>
    </submittedName>
</protein>
<evidence type="ECO:0000256" key="1">
    <source>
        <dbReference type="SAM" id="MobiDB-lite"/>
    </source>
</evidence>
<dbReference type="Proteomes" id="UP000218811">
    <property type="component" value="Unassembled WGS sequence"/>
</dbReference>
<feature type="compositionally biased region" description="Basic and acidic residues" evidence="1">
    <location>
        <begin position="67"/>
        <end position="87"/>
    </location>
</feature>